<dbReference type="Proteomes" id="UP000828390">
    <property type="component" value="Unassembled WGS sequence"/>
</dbReference>
<name>A0A9D3YK99_DREPO</name>
<dbReference type="EMBL" id="JAIWYP010000015">
    <property type="protein sequence ID" value="KAH3702087.1"/>
    <property type="molecule type" value="Genomic_DNA"/>
</dbReference>
<keyword evidence="1" id="KW-0472">Membrane</keyword>
<evidence type="ECO:0000313" key="3">
    <source>
        <dbReference type="EMBL" id="KAH3702087.1"/>
    </source>
</evidence>
<reference evidence="3" key="2">
    <citation type="submission" date="2020-11" db="EMBL/GenBank/DDBJ databases">
        <authorList>
            <person name="McCartney M.A."/>
            <person name="Auch B."/>
            <person name="Kono T."/>
            <person name="Mallez S."/>
            <person name="Becker A."/>
            <person name="Gohl D.M."/>
            <person name="Silverstein K.A.T."/>
            <person name="Koren S."/>
            <person name="Bechman K.B."/>
            <person name="Herman A."/>
            <person name="Abrahante J.E."/>
            <person name="Garbe J."/>
        </authorList>
    </citation>
    <scope>NUCLEOTIDE SEQUENCE</scope>
    <source>
        <strain evidence="3">Duluth1</strain>
        <tissue evidence="3">Whole animal</tissue>
    </source>
</reference>
<proteinExistence type="predicted"/>
<feature type="signal peptide" evidence="2">
    <location>
        <begin position="1"/>
        <end position="19"/>
    </location>
</feature>
<protein>
    <submittedName>
        <fullName evidence="3">Uncharacterized protein</fullName>
    </submittedName>
</protein>
<keyword evidence="1" id="KW-1133">Transmembrane helix</keyword>
<dbReference type="AlphaFoldDB" id="A0A9D3YK99"/>
<organism evidence="3 4">
    <name type="scientific">Dreissena polymorpha</name>
    <name type="common">Zebra mussel</name>
    <name type="synonym">Mytilus polymorpha</name>
    <dbReference type="NCBI Taxonomy" id="45954"/>
    <lineage>
        <taxon>Eukaryota</taxon>
        <taxon>Metazoa</taxon>
        <taxon>Spiralia</taxon>
        <taxon>Lophotrochozoa</taxon>
        <taxon>Mollusca</taxon>
        <taxon>Bivalvia</taxon>
        <taxon>Autobranchia</taxon>
        <taxon>Heteroconchia</taxon>
        <taxon>Euheterodonta</taxon>
        <taxon>Imparidentia</taxon>
        <taxon>Neoheterodontei</taxon>
        <taxon>Myida</taxon>
        <taxon>Dreissenoidea</taxon>
        <taxon>Dreissenidae</taxon>
        <taxon>Dreissena</taxon>
    </lineage>
</organism>
<comment type="caution">
    <text evidence="3">The sequence shown here is derived from an EMBL/GenBank/DDBJ whole genome shotgun (WGS) entry which is preliminary data.</text>
</comment>
<evidence type="ECO:0000313" key="4">
    <source>
        <dbReference type="Proteomes" id="UP000828390"/>
    </source>
</evidence>
<evidence type="ECO:0000256" key="1">
    <source>
        <dbReference type="SAM" id="Phobius"/>
    </source>
</evidence>
<keyword evidence="1" id="KW-0812">Transmembrane</keyword>
<feature type="transmembrane region" description="Helical" evidence="1">
    <location>
        <begin position="331"/>
        <end position="353"/>
    </location>
</feature>
<feature type="chain" id="PRO_5038877042" evidence="2">
    <location>
        <begin position="20"/>
        <end position="358"/>
    </location>
</feature>
<accession>A0A9D3YK99</accession>
<keyword evidence="4" id="KW-1185">Reference proteome</keyword>
<reference evidence="3" key="1">
    <citation type="journal article" date="2019" name="bioRxiv">
        <title>The Genome of the Zebra Mussel, Dreissena polymorpha: A Resource for Invasive Species Research.</title>
        <authorList>
            <person name="McCartney M.A."/>
            <person name="Auch B."/>
            <person name="Kono T."/>
            <person name="Mallez S."/>
            <person name="Zhang Y."/>
            <person name="Obille A."/>
            <person name="Becker A."/>
            <person name="Abrahante J.E."/>
            <person name="Garbe J."/>
            <person name="Badalamenti J.P."/>
            <person name="Herman A."/>
            <person name="Mangelson H."/>
            <person name="Liachko I."/>
            <person name="Sullivan S."/>
            <person name="Sone E.D."/>
            <person name="Koren S."/>
            <person name="Silverstein K.A.T."/>
            <person name="Beckman K.B."/>
            <person name="Gohl D.M."/>
        </authorList>
    </citation>
    <scope>NUCLEOTIDE SEQUENCE</scope>
    <source>
        <strain evidence="3">Duluth1</strain>
        <tissue evidence="3">Whole animal</tissue>
    </source>
</reference>
<sequence length="358" mass="40361">MRWHGLLGLFLLFKQSTKAEQYIVSNDSNPWLLSSCDLAEPRLVYKNTHFEVAEEIGVLSNNTEAWIGYVSVKVPYFFHGCAQVQTTETYSVARIGYCQNQCGHNRPFGIKAQNGEDILNPTSLIDCICFYTSVPEILFGHFDNDKKNRFEKDGYAIFTQISLNNSTVFNRGEEINSDCLIYKYPAFQWKPCTSLNDRTVICSNTTAARAYVLPYWSKTWIEGNVYCLKKNMYPANVSSIVASGLNEGQQQHGPWTGVVRASTLINKADMRSFGTMQYLGAEYAFLQGSEKRLKFEAYGVKQALCFTVNRTSFIPTEREEITTKSNEKSPALMTGIGVLVGVLVVVGIGFDVVMCRRR</sequence>
<keyword evidence="2" id="KW-0732">Signal</keyword>
<evidence type="ECO:0000256" key="2">
    <source>
        <dbReference type="SAM" id="SignalP"/>
    </source>
</evidence>
<gene>
    <name evidence="3" type="ORF">DPMN_077089</name>
</gene>